<name>A0A329B8H3_9BURK</name>
<dbReference type="GO" id="GO:0003677">
    <property type="term" value="F:DNA binding"/>
    <property type="evidence" value="ECO:0007669"/>
    <property type="project" value="UniProtKB-KW"/>
</dbReference>
<dbReference type="SUPFAM" id="SSF51306">
    <property type="entry name" value="LexA/Signal peptidase"/>
    <property type="match status" value="1"/>
</dbReference>
<sequence length="220" mass="23950">MTQNKSSVHDIIDRMKSVLNVTKDVELAGHIGGAKSQPAVWKKRGTVPLNACVSLAIERRVSLDWLVLGRGTRELGAGEQVIEHVEEGGDNVDVPAFDMPGLPPNEDAARTWWSVPRAWLVGLGVSPDDAMVMRVLGDASFDSIGHGDIVLLDRRPRDCDGVFVLRIDNRVRIKRVQLMSDGSVRLSSDNAAYEAEYIDAAAYAAIEVIGFCFAALGRVL</sequence>
<gene>
    <name evidence="6" type="ORF">BX591_1519</name>
</gene>
<feature type="domain" description="Bacteriophage CI repressor N-terminal" evidence="5">
    <location>
        <begin position="10"/>
        <end position="72"/>
    </location>
</feature>
<keyword evidence="2" id="KW-0238">DNA-binding</keyword>
<dbReference type="Pfam" id="PF00717">
    <property type="entry name" value="Peptidase_S24"/>
    <property type="match status" value="1"/>
</dbReference>
<dbReference type="InterPro" id="IPR010982">
    <property type="entry name" value="Lambda_DNA-bd_dom_sf"/>
</dbReference>
<dbReference type="Proteomes" id="UP000248918">
    <property type="component" value="Unassembled WGS sequence"/>
</dbReference>
<dbReference type="Gene3D" id="2.10.109.10">
    <property type="entry name" value="Umud Fragment, subunit A"/>
    <property type="match status" value="1"/>
</dbReference>
<dbReference type="EMBL" id="QLTK01000051">
    <property type="protein sequence ID" value="RAS16052.1"/>
    <property type="molecule type" value="Genomic_DNA"/>
</dbReference>
<dbReference type="AlphaFoldDB" id="A0A329B8H3"/>
<evidence type="ECO:0000256" key="1">
    <source>
        <dbReference type="ARBA" id="ARBA00023015"/>
    </source>
</evidence>
<evidence type="ECO:0000313" key="6">
    <source>
        <dbReference type="EMBL" id="RAS16052.1"/>
    </source>
</evidence>
<reference evidence="6 7" key="1">
    <citation type="submission" date="2018-06" db="EMBL/GenBank/DDBJ databases">
        <title>Genomic Encyclopedia of Type Strains, Phase III (KMG-III): the genomes of soil and plant-associated and newly described type strains.</title>
        <authorList>
            <person name="Whitman W."/>
        </authorList>
    </citation>
    <scope>NUCLEOTIDE SEQUENCE [LARGE SCALE GENOMIC DNA]</scope>
    <source>
        <strain evidence="6 7">LMG 23644</strain>
    </source>
</reference>
<dbReference type="InterPro" id="IPR039418">
    <property type="entry name" value="LexA-like"/>
</dbReference>
<dbReference type="PANTHER" id="PTHR40661:SF3">
    <property type="entry name" value="FELS-1 PROPHAGE TRANSCRIPTIONAL REGULATOR"/>
    <property type="match status" value="1"/>
</dbReference>
<dbReference type="OrthoDB" id="9021722at2"/>
<dbReference type="CDD" id="cd06529">
    <property type="entry name" value="S24_LexA-like"/>
    <property type="match status" value="1"/>
</dbReference>
<organism evidence="6 7">
    <name type="scientific">Paraburkholderia bryophila</name>
    <dbReference type="NCBI Taxonomy" id="420952"/>
    <lineage>
        <taxon>Bacteria</taxon>
        <taxon>Pseudomonadati</taxon>
        <taxon>Pseudomonadota</taxon>
        <taxon>Betaproteobacteria</taxon>
        <taxon>Burkholderiales</taxon>
        <taxon>Burkholderiaceae</taxon>
        <taxon>Paraburkholderia</taxon>
    </lineage>
</organism>
<keyword evidence="3" id="KW-0804">Transcription</keyword>
<dbReference type="Gene3D" id="1.10.260.40">
    <property type="entry name" value="lambda repressor-like DNA-binding domains"/>
    <property type="match status" value="1"/>
</dbReference>
<protein>
    <submittedName>
        <fullName evidence="6">Phage repressor protein C with HTH and peptisase S24 domain</fullName>
    </submittedName>
</protein>
<evidence type="ECO:0000313" key="7">
    <source>
        <dbReference type="Proteomes" id="UP000248918"/>
    </source>
</evidence>
<evidence type="ECO:0000256" key="3">
    <source>
        <dbReference type="ARBA" id="ARBA00023163"/>
    </source>
</evidence>
<dbReference type="InterPro" id="IPR010744">
    <property type="entry name" value="Phage_CI_N"/>
</dbReference>
<dbReference type="PANTHER" id="PTHR40661">
    <property type="match status" value="1"/>
</dbReference>
<evidence type="ECO:0000256" key="2">
    <source>
        <dbReference type="ARBA" id="ARBA00023125"/>
    </source>
</evidence>
<dbReference type="GO" id="GO:0045892">
    <property type="term" value="P:negative regulation of DNA-templated transcription"/>
    <property type="evidence" value="ECO:0007669"/>
    <property type="project" value="InterPro"/>
</dbReference>
<dbReference type="RefSeq" id="WP_111935858.1">
    <property type="nucleotide sequence ID" value="NZ_CADFFP010000048.1"/>
</dbReference>
<feature type="domain" description="Peptidase S24/S26A/S26B/S26C" evidence="4">
    <location>
        <begin position="114"/>
        <end position="210"/>
    </location>
</feature>
<evidence type="ECO:0000259" key="5">
    <source>
        <dbReference type="Pfam" id="PF07022"/>
    </source>
</evidence>
<dbReference type="InterPro" id="IPR015927">
    <property type="entry name" value="Peptidase_S24_S26A/B/C"/>
</dbReference>
<evidence type="ECO:0000259" key="4">
    <source>
        <dbReference type="Pfam" id="PF00717"/>
    </source>
</evidence>
<dbReference type="InterPro" id="IPR036286">
    <property type="entry name" value="LexA/Signal_pep-like_sf"/>
</dbReference>
<keyword evidence="1" id="KW-0805">Transcription regulation</keyword>
<comment type="caution">
    <text evidence="6">The sequence shown here is derived from an EMBL/GenBank/DDBJ whole genome shotgun (WGS) entry which is preliminary data.</text>
</comment>
<proteinExistence type="predicted"/>
<dbReference type="Pfam" id="PF07022">
    <property type="entry name" value="Phage_CI_repr"/>
    <property type="match status" value="1"/>
</dbReference>
<accession>A0A329B8H3</accession>